<gene>
    <name evidence="1" type="ORF">GMA92_08480</name>
</gene>
<dbReference type="AlphaFoldDB" id="A0A9X4XDN8"/>
<dbReference type="EMBL" id="WMQE01000017">
    <property type="protein sequence ID" value="MTK21456.1"/>
    <property type="molecule type" value="Genomic_DNA"/>
</dbReference>
<name>A0A9X4XDN8_9FIRM</name>
<proteinExistence type="predicted"/>
<evidence type="ECO:0000313" key="1">
    <source>
        <dbReference type="EMBL" id="MTK21456.1"/>
    </source>
</evidence>
<dbReference type="Proteomes" id="UP000487649">
    <property type="component" value="Unassembled WGS sequence"/>
</dbReference>
<evidence type="ECO:0000313" key="2">
    <source>
        <dbReference type="Proteomes" id="UP000487649"/>
    </source>
</evidence>
<dbReference type="OrthoDB" id="9991964at2"/>
<dbReference type="RefSeq" id="WP_006783607.1">
    <property type="nucleotide sequence ID" value="NZ_CABJBH010000003.1"/>
</dbReference>
<protein>
    <submittedName>
        <fullName evidence="1">Uncharacterized protein</fullName>
    </submittedName>
</protein>
<reference evidence="1 2" key="1">
    <citation type="journal article" date="2019" name="Nat. Med.">
        <title>A library of human gut bacterial isolates paired with longitudinal multiomics data enables mechanistic microbiome research.</title>
        <authorList>
            <person name="Poyet M."/>
            <person name="Groussin M."/>
            <person name="Gibbons S.M."/>
            <person name="Avila-Pacheco J."/>
            <person name="Jiang X."/>
            <person name="Kearney S.M."/>
            <person name="Perrotta A.R."/>
            <person name="Berdy B."/>
            <person name="Zhao S."/>
            <person name="Lieberman T.D."/>
            <person name="Swanson P.K."/>
            <person name="Smith M."/>
            <person name="Roesemann S."/>
            <person name="Alexander J.E."/>
            <person name="Rich S.A."/>
            <person name="Livny J."/>
            <person name="Vlamakis H."/>
            <person name="Clish C."/>
            <person name="Bullock K."/>
            <person name="Deik A."/>
            <person name="Scott J."/>
            <person name="Pierce K.A."/>
            <person name="Xavier R.J."/>
            <person name="Alm E.J."/>
        </authorList>
    </citation>
    <scope>NUCLEOTIDE SEQUENCE [LARGE SCALE GENOMIC DNA]</scope>
    <source>
        <strain evidence="1 2">BIOML-A198</strain>
    </source>
</reference>
<comment type="caution">
    <text evidence="1">The sequence shown here is derived from an EMBL/GenBank/DDBJ whole genome shotgun (WGS) entry which is preliminary data.</text>
</comment>
<accession>A0A9X4XDN8</accession>
<sequence>MKRAILFFVLGFVVAFYVMMNGSGSSSHPMSQSQEERVSHVVNALSEFSSDVKTWLSGFKNHENPKEESTMSTSLTVDYDAALKIVSEMIEDIGSLLTDDQKAALEQEVNQLYRQNLLKEYGDSTENPIYRE</sequence>
<organism evidence="1 2">
    <name type="scientific">Turicibacter sanguinis</name>
    <dbReference type="NCBI Taxonomy" id="154288"/>
    <lineage>
        <taxon>Bacteria</taxon>
        <taxon>Bacillati</taxon>
        <taxon>Bacillota</taxon>
        <taxon>Erysipelotrichia</taxon>
        <taxon>Erysipelotrichales</taxon>
        <taxon>Turicibacteraceae</taxon>
        <taxon>Turicibacter</taxon>
    </lineage>
</organism>
<dbReference type="GeneID" id="60059311"/>